<accession>A0A3P7LGI7</accession>
<sequence>MKCSLHSLGIVTENGNKCLTVKSTPFLAEDVTQVIPDGKLSVTACKPSILIGNDYFSDLVLSHNFYYKNLSKGHRLLHTTMRDIILKKALDTKLKDYSFASIENDDITNPAN</sequence>
<gene>
    <name evidence="1" type="ORF">SVUK_LOCUS13296</name>
</gene>
<name>A0A3P7LGI7_STRVU</name>
<dbReference type="OrthoDB" id="5872635at2759"/>
<dbReference type="Proteomes" id="UP000270094">
    <property type="component" value="Unassembled WGS sequence"/>
</dbReference>
<reference evidence="1 2" key="1">
    <citation type="submission" date="2018-11" db="EMBL/GenBank/DDBJ databases">
        <authorList>
            <consortium name="Pathogen Informatics"/>
        </authorList>
    </citation>
    <scope>NUCLEOTIDE SEQUENCE [LARGE SCALE GENOMIC DNA]</scope>
</reference>
<dbReference type="AlphaFoldDB" id="A0A3P7LGI7"/>
<keyword evidence="2" id="KW-1185">Reference proteome</keyword>
<dbReference type="EMBL" id="UYYB01101503">
    <property type="protein sequence ID" value="VDM78298.1"/>
    <property type="molecule type" value="Genomic_DNA"/>
</dbReference>
<protein>
    <submittedName>
        <fullName evidence="1">Uncharacterized protein</fullName>
    </submittedName>
</protein>
<organism evidence="1 2">
    <name type="scientific">Strongylus vulgaris</name>
    <name type="common">Blood worm</name>
    <dbReference type="NCBI Taxonomy" id="40348"/>
    <lineage>
        <taxon>Eukaryota</taxon>
        <taxon>Metazoa</taxon>
        <taxon>Ecdysozoa</taxon>
        <taxon>Nematoda</taxon>
        <taxon>Chromadorea</taxon>
        <taxon>Rhabditida</taxon>
        <taxon>Rhabditina</taxon>
        <taxon>Rhabditomorpha</taxon>
        <taxon>Strongyloidea</taxon>
        <taxon>Strongylidae</taxon>
        <taxon>Strongylus</taxon>
    </lineage>
</organism>
<evidence type="ECO:0000313" key="2">
    <source>
        <dbReference type="Proteomes" id="UP000270094"/>
    </source>
</evidence>
<evidence type="ECO:0000313" key="1">
    <source>
        <dbReference type="EMBL" id="VDM78298.1"/>
    </source>
</evidence>
<proteinExistence type="predicted"/>